<proteinExistence type="predicted"/>
<evidence type="ECO:0000313" key="1">
    <source>
        <dbReference type="EMBL" id="RFU26962.1"/>
    </source>
</evidence>
<dbReference type="EMBL" id="NCSJ02000230">
    <property type="protein sequence ID" value="RFU26962.1"/>
    <property type="molecule type" value="Genomic_DNA"/>
</dbReference>
<dbReference type="Gene3D" id="2.40.128.680">
    <property type="match status" value="1"/>
</dbReference>
<name>A0A3E2H146_SCYLI</name>
<dbReference type="STRING" id="5539.A0A3E2H146"/>
<dbReference type="CDD" id="cd09271">
    <property type="entry name" value="RNase_H2-C"/>
    <property type="match status" value="1"/>
</dbReference>
<dbReference type="GO" id="GO:0006401">
    <property type="term" value="P:RNA catabolic process"/>
    <property type="evidence" value="ECO:0007669"/>
    <property type="project" value="InterPro"/>
</dbReference>
<accession>A0A3E2H146</accession>
<dbReference type="Pfam" id="PF08615">
    <property type="entry name" value="RNase_H2_suC"/>
    <property type="match status" value="1"/>
</dbReference>
<comment type="caution">
    <text evidence="1">The sequence shown here is derived from an EMBL/GenBank/DDBJ whole genome shotgun (WGS) entry which is preliminary data.</text>
</comment>
<keyword evidence="2" id="KW-1185">Reference proteome</keyword>
<sequence length="156" mass="17346">MLAIKENNSNKKCTPNVLPCQINHNGPVDVGKNYWAPIRTPDGKSTAYFRGRKLVGKTLSLPEGYRGAVLTPAEEAEPRSAIKESEVIDVDADEVEEEETPGVMEQQASFDKVLVWGHEVEAGEEDTYIRGLEEWIGFAGKIHSYDEDLKVDTKVI</sequence>
<dbReference type="GO" id="GO:0032299">
    <property type="term" value="C:ribonuclease H2 complex"/>
    <property type="evidence" value="ECO:0007669"/>
    <property type="project" value="InterPro"/>
</dbReference>
<organism evidence="1 2">
    <name type="scientific">Scytalidium lignicola</name>
    <name type="common">Hyphomycete</name>
    <dbReference type="NCBI Taxonomy" id="5539"/>
    <lineage>
        <taxon>Eukaryota</taxon>
        <taxon>Fungi</taxon>
        <taxon>Dikarya</taxon>
        <taxon>Ascomycota</taxon>
        <taxon>Pezizomycotina</taxon>
        <taxon>Leotiomycetes</taxon>
        <taxon>Leotiomycetes incertae sedis</taxon>
        <taxon>Scytalidium</taxon>
    </lineage>
</organism>
<dbReference type="AlphaFoldDB" id="A0A3E2H146"/>
<gene>
    <name evidence="1" type="ORF">B7463_g9368</name>
</gene>
<dbReference type="OMA" id="GFAESMH"/>
<dbReference type="PANTHER" id="PTHR47204">
    <property type="entry name" value="OS02G0168900 PROTEIN"/>
    <property type="match status" value="1"/>
</dbReference>
<dbReference type="InterPro" id="IPR013924">
    <property type="entry name" value="RNase_H2_suC"/>
</dbReference>
<dbReference type="OrthoDB" id="6222486at2759"/>
<protein>
    <submittedName>
        <fullName evidence="1">Uncharacterized protein</fullName>
    </submittedName>
</protein>
<dbReference type="Proteomes" id="UP000258309">
    <property type="component" value="Unassembled WGS sequence"/>
</dbReference>
<reference evidence="1 2" key="1">
    <citation type="submission" date="2018-05" db="EMBL/GenBank/DDBJ databases">
        <title>Draft genome sequence of Scytalidium lignicola DSM 105466, a ubiquitous saprotrophic fungus.</title>
        <authorList>
            <person name="Buettner E."/>
            <person name="Gebauer A.M."/>
            <person name="Hofrichter M."/>
            <person name="Liers C."/>
            <person name="Kellner H."/>
        </authorList>
    </citation>
    <scope>NUCLEOTIDE SEQUENCE [LARGE SCALE GENOMIC DNA]</scope>
    <source>
        <strain evidence="1 2">DSM 105466</strain>
    </source>
</reference>
<feature type="non-terminal residue" evidence="1">
    <location>
        <position position="1"/>
    </location>
</feature>
<dbReference type="PANTHER" id="PTHR47204:SF1">
    <property type="entry name" value="RIBONUCLEASE H2 SUBUNIT C"/>
    <property type="match status" value="1"/>
</dbReference>
<evidence type="ECO:0000313" key="2">
    <source>
        <dbReference type="Proteomes" id="UP000258309"/>
    </source>
</evidence>
<feature type="non-terminal residue" evidence="1">
    <location>
        <position position="156"/>
    </location>
</feature>